<keyword evidence="2 6" id="KW-0812">Transmembrane</keyword>
<proteinExistence type="predicted"/>
<evidence type="ECO:0000256" key="5">
    <source>
        <dbReference type="SAM" id="MobiDB-lite"/>
    </source>
</evidence>
<feature type="compositionally biased region" description="Basic and acidic residues" evidence="5">
    <location>
        <begin position="85"/>
        <end position="100"/>
    </location>
</feature>
<protein>
    <submittedName>
        <fullName evidence="8">Lipopolysaccharide assembly protein LapA domain-containing protein</fullName>
    </submittedName>
</protein>
<evidence type="ECO:0000313" key="9">
    <source>
        <dbReference type="Proteomes" id="UP001220377"/>
    </source>
</evidence>
<dbReference type="EMBL" id="CP117884">
    <property type="protein sequence ID" value="WDF81612.1"/>
    <property type="molecule type" value="Genomic_DNA"/>
</dbReference>
<feature type="domain" description="Lipopolysaccharide assembly protein A" evidence="7">
    <location>
        <begin position="24"/>
        <end position="83"/>
    </location>
</feature>
<keyword evidence="3 6" id="KW-1133">Transmembrane helix</keyword>
<dbReference type="InterPro" id="IPR010445">
    <property type="entry name" value="LapA_dom"/>
</dbReference>
<dbReference type="Proteomes" id="UP001220377">
    <property type="component" value="Chromosome"/>
</dbReference>
<evidence type="ECO:0000256" key="3">
    <source>
        <dbReference type="ARBA" id="ARBA00022989"/>
    </source>
</evidence>
<dbReference type="PANTHER" id="PTHR41335:SF1">
    <property type="entry name" value="MEMBRANE PROTEIN"/>
    <property type="match status" value="1"/>
</dbReference>
<evidence type="ECO:0000256" key="6">
    <source>
        <dbReference type="SAM" id="Phobius"/>
    </source>
</evidence>
<evidence type="ECO:0000256" key="1">
    <source>
        <dbReference type="ARBA" id="ARBA00022475"/>
    </source>
</evidence>
<evidence type="ECO:0000256" key="4">
    <source>
        <dbReference type="ARBA" id="ARBA00023136"/>
    </source>
</evidence>
<organism evidence="8 9">
    <name type="scientific">Lacticaseibacillus pabuli</name>
    <dbReference type="NCBI Taxonomy" id="3025672"/>
    <lineage>
        <taxon>Bacteria</taxon>
        <taxon>Bacillati</taxon>
        <taxon>Bacillota</taxon>
        <taxon>Bacilli</taxon>
        <taxon>Lactobacillales</taxon>
        <taxon>Lactobacillaceae</taxon>
        <taxon>Lacticaseibacillus</taxon>
    </lineage>
</organism>
<gene>
    <name evidence="8" type="ORF">PQ472_06655</name>
</gene>
<evidence type="ECO:0000259" key="7">
    <source>
        <dbReference type="Pfam" id="PF06305"/>
    </source>
</evidence>
<reference evidence="8 9" key="1">
    <citation type="submission" date="2023-02" db="EMBL/GenBank/DDBJ databases">
        <title>Genome sequence of Lacticaseibacillus sp. KACC 23028.</title>
        <authorList>
            <person name="Kim S."/>
            <person name="Heo J."/>
            <person name="Kwon S.-W."/>
        </authorList>
    </citation>
    <scope>NUCLEOTIDE SEQUENCE [LARGE SCALE GENOMIC DNA]</scope>
    <source>
        <strain evidence="8 9">KACC 23028</strain>
    </source>
</reference>
<keyword evidence="1" id="KW-1003">Cell membrane</keyword>
<sequence>MKKEQKFVVVLILALLIVVFALMNSQAVVVNLFGAHLEWPLIIIIVVSLLIGAAISMILSWSSISDARKQTKKLQSELNDARAKAVQGEAHEVVDAEFKDSSTTTESQSSQSNESSESVK</sequence>
<evidence type="ECO:0000313" key="8">
    <source>
        <dbReference type="EMBL" id="WDF81612.1"/>
    </source>
</evidence>
<keyword evidence="9" id="KW-1185">Reference proteome</keyword>
<feature type="transmembrane region" description="Helical" evidence="6">
    <location>
        <begin position="37"/>
        <end position="64"/>
    </location>
</feature>
<dbReference type="RefSeq" id="WP_274258498.1">
    <property type="nucleotide sequence ID" value="NZ_CP117884.1"/>
</dbReference>
<dbReference type="Pfam" id="PF06305">
    <property type="entry name" value="LapA_dom"/>
    <property type="match status" value="1"/>
</dbReference>
<keyword evidence="4 6" id="KW-0472">Membrane</keyword>
<name>A0ABY7WN25_9LACO</name>
<dbReference type="PANTHER" id="PTHR41335">
    <property type="entry name" value="MEMBRANE PROTEIN-RELATED"/>
    <property type="match status" value="1"/>
</dbReference>
<feature type="region of interest" description="Disordered" evidence="5">
    <location>
        <begin position="85"/>
        <end position="120"/>
    </location>
</feature>
<accession>A0ABY7WN25</accession>
<evidence type="ECO:0000256" key="2">
    <source>
        <dbReference type="ARBA" id="ARBA00022692"/>
    </source>
</evidence>
<feature type="compositionally biased region" description="Low complexity" evidence="5">
    <location>
        <begin position="101"/>
        <end position="120"/>
    </location>
</feature>